<sequence>MSSGWILCHVLACILASSKVNSTVRSINYTCYGLMAKESKENCVFDCEPIRSTTTKYACITDKRDRRGICTMNSVRNELEDCKWCAKGFANGNTECYEPVVNFSLLFAVVAVLSICFIYIVVITAAYWQSSRKRTIEDWNHENLINDKNTSTTTAVTSEKTTSTIATSSASTTSTTKMKIEENATLSVEFSGSEHSKRMDHDGEYETNRFFSTQDKVIRDDVVMEPYPLSAEPHSIGKEDEEDADRETSHEALESQASSTTTSEGSKVFSSSRRSETPKLSKESSLTSALSKTTAASVTASNESSLNNSNISRTKMNQGDKNEITKANTKVSSSKTNYPVQTFDMKNVESRGTNASRRETEKNSKVAKPLNCSNQRTS</sequence>
<gene>
    <name evidence="4" type="ORF">AB6A40_005499</name>
</gene>
<proteinExistence type="predicted"/>
<keyword evidence="2" id="KW-0812">Transmembrane</keyword>
<organism evidence="4 5">
    <name type="scientific">Gnathostoma spinigerum</name>
    <dbReference type="NCBI Taxonomy" id="75299"/>
    <lineage>
        <taxon>Eukaryota</taxon>
        <taxon>Metazoa</taxon>
        <taxon>Ecdysozoa</taxon>
        <taxon>Nematoda</taxon>
        <taxon>Chromadorea</taxon>
        <taxon>Rhabditida</taxon>
        <taxon>Spirurina</taxon>
        <taxon>Gnathostomatomorpha</taxon>
        <taxon>Gnathostomatoidea</taxon>
        <taxon>Gnathostomatidae</taxon>
        <taxon>Gnathostoma</taxon>
    </lineage>
</organism>
<name>A0ABD6EGR4_9BILA</name>
<feature type="compositionally biased region" description="Low complexity" evidence="1">
    <location>
        <begin position="283"/>
        <end position="312"/>
    </location>
</feature>
<reference evidence="4 5" key="1">
    <citation type="submission" date="2024-08" db="EMBL/GenBank/DDBJ databases">
        <title>Gnathostoma spinigerum genome.</title>
        <authorList>
            <person name="Gonzalez-Bertolin B."/>
            <person name="Monzon S."/>
            <person name="Zaballos A."/>
            <person name="Jimenez P."/>
            <person name="Dekumyoy P."/>
            <person name="Varona S."/>
            <person name="Cuesta I."/>
            <person name="Sumanam S."/>
            <person name="Adisakwattana P."/>
            <person name="Gasser R.B."/>
            <person name="Hernandez-Gonzalez A."/>
            <person name="Young N.D."/>
            <person name="Perteguer M.J."/>
        </authorList>
    </citation>
    <scope>NUCLEOTIDE SEQUENCE [LARGE SCALE GENOMIC DNA]</scope>
    <source>
        <strain evidence="4">AL3</strain>
        <tissue evidence="4">Liver</tissue>
    </source>
</reference>
<comment type="caution">
    <text evidence="4">The sequence shown here is derived from an EMBL/GenBank/DDBJ whole genome shotgun (WGS) entry which is preliminary data.</text>
</comment>
<keyword evidence="2" id="KW-1133">Transmembrane helix</keyword>
<protein>
    <submittedName>
        <fullName evidence="4">Uncharacterized protein</fullName>
    </submittedName>
</protein>
<keyword evidence="5" id="KW-1185">Reference proteome</keyword>
<dbReference type="EMBL" id="JBGFUD010003534">
    <property type="protein sequence ID" value="MFH4978790.1"/>
    <property type="molecule type" value="Genomic_DNA"/>
</dbReference>
<feature type="signal peptide" evidence="3">
    <location>
        <begin position="1"/>
        <end position="22"/>
    </location>
</feature>
<dbReference type="Proteomes" id="UP001608902">
    <property type="component" value="Unassembled WGS sequence"/>
</dbReference>
<evidence type="ECO:0000313" key="4">
    <source>
        <dbReference type="EMBL" id="MFH4978790.1"/>
    </source>
</evidence>
<feature type="region of interest" description="Disordered" evidence="1">
    <location>
        <begin position="186"/>
        <end position="208"/>
    </location>
</feature>
<feature type="region of interest" description="Disordered" evidence="1">
    <location>
        <begin position="226"/>
        <end position="378"/>
    </location>
</feature>
<accession>A0ABD6EGR4</accession>
<dbReference type="AlphaFoldDB" id="A0ABD6EGR4"/>
<keyword evidence="2" id="KW-0472">Membrane</keyword>
<feature type="compositionally biased region" description="Polar residues" evidence="1">
    <location>
        <begin position="255"/>
        <end position="272"/>
    </location>
</feature>
<feature type="compositionally biased region" description="Polar residues" evidence="1">
    <location>
        <begin position="325"/>
        <end position="340"/>
    </location>
</feature>
<evidence type="ECO:0000256" key="1">
    <source>
        <dbReference type="SAM" id="MobiDB-lite"/>
    </source>
</evidence>
<evidence type="ECO:0000256" key="3">
    <source>
        <dbReference type="SAM" id="SignalP"/>
    </source>
</evidence>
<feature type="compositionally biased region" description="Basic and acidic residues" evidence="1">
    <location>
        <begin position="273"/>
        <end position="282"/>
    </location>
</feature>
<evidence type="ECO:0000313" key="5">
    <source>
        <dbReference type="Proteomes" id="UP001608902"/>
    </source>
</evidence>
<keyword evidence="3" id="KW-0732">Signal</keyword>
<feature type="chain" id="PRO_5044874391" evidence="3">
    <location>
        <begin position="23"/>
        <end position="378"/>
    </location>
</feature>
<feature type="compositionally biased region" description="Basic and acidic residues" evidence="1">
    <location>
        <begin position="192"/>
        <end position="207"/>
    </location>
</feature>
<evidence type="ECO:0000256" key="2">
    <source>
        <dbReference type="SAM" id="Phobius"/>
    </source>
</evidence>
<feature type="transmembrane region" description="Helical" evidence="2">
    <location>
        <begin position="103"/>
        <end position="128"/>
    </location>
</feature>